<evidence type="ECO:0000256" key="1">
    <source>
        <dbReference type="ARBA" id="ARBA00004123"/>
    </source>
</evidence>
<accession>A0A0G4IE49</accession>
<evidence type="ECO:0000256" key="18">
    <source>
        <dbReference type="SAM" id="MobiDB-lite"/>
    </source>
</evidence>
<evidence type="ECO:0000256" key="2">
    <source>
        <dbReference type="ARBA" id="ARBA00022485"/>
    </source>
</evidence>
<evidence type="ECO:0000256" key="4">
    <source>
        <dbReference type="ARBA" id="ARBA00022741"/>
    </source>
</evidence>
<dbReference type="CDD" id="cd18788">
    <property type="entry name" value="SF2_C_XPD"/>
    <property type="match status" value="1"/>
</dbReference>
<comment type="catalytic activity">
    <reaction evidence="15">
        <text>ATP + H2O = ADP + phosphate + H(+)</text>
        <dbReference type="Rhea" id="RHEA:13065"/>
        <dbReference type="ChEBI" id="CHEBI:15377"/>
        <dbReference type="ChEBI" id="CHEBI:15378"/>
        <dbReference type="ChEBI" id="CHEBI:30616"/>
        <dbReference type="ChEBI" id="CHEBI:43474"/>
        <dbReference type="ChEBI" id="CHEBI:456216"/>
    </reaction>
</comment>
<keyword evidence="4" id="KW-0547">Nucleotide-binding</keyword>
<dbReference type="SMART" id="SM00491">
    <property type="entry name" value="HELICc2"/>
    <property type="match status" value="1"/>
</dbReference>
<dbReference type="GO" id="GO:0003677">
    <property type="term" value="F:DNA binding"/>
    <property type="evidence" value="ECO:0007669"/>
    <property type="project" value="UniProtKB-KW"/>
</dbReference>
<evidence type="ECO:0000256" key="9">
    <source>
        <dbReference type="ARBA" id="ARBA00023004"/>
    </source>
</evidence>
<dbReference type="GO" id="GO:0006281">
    <property type="term" value="P:DNA repair"/>
    <property type="evidence" value="ECO:0007669"/>
    <property type="project" value="UniProtKB-KW"/>
</dbReference>
<dbReference type="PANTHER" id="PTHR11472">
    <property type="entry name" value="DNA REPAIR DEAD HELICASE RAD3/XP-D SUBFAMILY MEMBER"/>
    <property type="match status" value="1"/>
</dbReference>
<dbReference type="Pfam" id="PF13307">
    <property type="entry name" value="Helicase_C_2"/>
    <property type="match status" value="1"/>
</dbReference>
<organism evidence="21">
    <name type="scientific">Chromera velia CCMP2878</name>
    <dbReference type="NCBI Taxonomy" id="1169474"/>
    <lineage>
        <taxon>Eukaryota</taxon>
        <taxon>Sar</taxon>
        <taxon>Alveolata</taxon>
        <taxon>Colpodellida</taxon>
        <taxon>Chromeraceae</taxon>
        <taxon>Chromera</taxon>
    </lineage>
</organism>
<feature type="compositionally biased region" description="Basic and acidic residues" evidence="18">
    <location>
        <begin position="1111"/>
        <end position="1127"/>
    </location>
</feature>
<dbReference type="PROSITE" id="PS50089">
    <property type="entry name" value="ZF_RING_2"/>
    <property type="match status" value="1"/>
</dbReference>
<feature type="compositionally biased region" description="Basic and acidic residues" evidence="18">
    <location>
        <begin position="1317"/>
        <end position="1333"/>
    </location>
</feature>
<dbReference type="InterPro" id="IPR014013">
    <property type="entry name" value="Helic_SF1/SF2_ATP-bd_DinG/Rad3"/>
</dbReference>
<feature type="compositionally biased region" description="Basic and acidic residues" evidence="18">
    <location>
        <begin position="1297"/>
        <end position="1308"/>
    </location>
</feature>
<keyword evidence="6" id="KW-0378">Hydrolase</keyword>
<dbReference type="EMBL" id="CDMZ01005878">
    <property type="protein sequence ID" value="CEM55463.1"/>
    <property type="molecule type" value="Genomic_DNA"/>
</dbReference>
<evidence type="ECO:0000256" key="14">
    <source>
        <dbReference type="ARBA" id="ARBA00023242"/>
    </source>
</evidence>
<keyword evidence="12" id="KW-0234">DNA repair</keyword>
<dbReference type="GO" id="GO:1904430">
    <property type="term" value="P:negative regulation of t-circle formation"/>
    <property type="evidence" value="ECO:0007669"/>
    <property type="project" value="TreeGrafter"/>
</dbReference>
<dbReference type="FunFam" id="3.40.50.300:FF:000431">
    <property type="entry name" value="Regulator of telomere elongation helicase 1"/>
    <property type="match status" value="1"/>
</dbReference>
<evidence type="ECO:0000256" key="17">
    <source>
        <dbReference type="PROSITE-ProRule" id="PRU00175"/>
    </source>
</evidence>
<evidence type="ECO:0000256" key="16">
    <source>
        <dbReference type="ARBA" id="ARBA00073810"/>
    </source>
</evidence>
<evidence type="ECO:0000256" key="12">
    <source>
        <dbReference type="ARBA" id="ARBA00023204"/>
    </source>
</evidence>
<keyword evidence="11" id="KW-0238">DNA-binding</keyword>
<evidence type="ECO:0000313" key="21">
    <source>
        <dbReference type="EMBL" id="CEM55463.1"/>
    </source>
</evidence>
<dbReference type="InterPro" id="IPR006554">
    <property type="entry name" value="Helicase-like_DEXD_c2"/>
</dbReference>
<reference evidence="21" key="1">
    <citation type="submission" date="2014-11" db="EMBL/GenBank/DDBJ databases">
        <authorList>
            <person name="Otto D Thomas"/>
            <person name="Naeem Raeece"/>
        </authorList>
    </citation>
    <scope>NUCLEOTIDE SEQUENCE</scope>
</reference>
<dbReference type="PhylomeDB" id="A0A0G4IE49"/>
<dbReference type="Pfam" id="PF06733">
    <property type="entry name" value="DEAD_2"/>
    <property type="match status" value="1"/>
</dbReference>
<dbReference type="SUPFAM" id="SSF52540">
    <property type="entry name" value="P-loop containing nucleoside triphosphate hydrolases"/>
    <property type="match status" value="1"/>
</dbReference>
<dbReference type="GO" id="GO:0005524">
    <property type="term" value="F:ATP binding"/>
    <property type="evidence" value="ECO:0007669"/>
    <property type="project" value="UniProtKB-KW"/>
</dbReference>
<dbReference type="GO" id="GO:0070182">
    <property type="term" value="F:DNA polymerase binding"/>
    <property type="evidence" value="ECO:0007669"/>
    <property type="project" value="TreeGrafter"/>
</dbReference>
<keyword evidence="5" id="KW-0227">DNA damage</keyword>
<dbReference type="InterPro" id="IPR027417">
    <property type="entry name" value="P-loop_NTPase"/>
</dbReference>
<evidence type="ECO:0000259" key="20">
    <source>
        <dbReference type="PROSITE" id="PS51193"/>
    </source>
</evidence>
<dbReference type="InterPro" id="IPR006555">
    <property type="entry name" value="ATP-dep_Helicase_C"/>
</dbReference>
<evidence type="ECO:0000256" key="15">
    <source>
        <dbReference type="ARBA" id="ARBA00049360"/>
    </source>
</evidence>
<evidence type="ECO:0000256" key="13">
    <source>
        <dbReference type="ARBA" id="ARBA00023235"/>
    </source>
</evidence>
<evidence type="ECO:0000256" key="11">
    <source>
        <dbReference type="ARBA" id="ARBA00023125"/>
    </source>
</evidence>
<feature type="region of interest" description="Disordered" evidence="18">
    <location>
        <begin position="804"/>
        <end position="825"/>
    </location>
</feature>
<dbReference type="Gene3D" id="3.30.40.10">
    <property type="entry name" value="Zinc/RING finger domain, C3HC4 (zinc finger)"/>
    <property type="match status" value="1"/>
</dbReference>
<evidence type="ECO:0000259" key="19">
    <source>
        <dbReference type="PROSITE" id="PS50089"/>
    </source>
</evidence>
<dbReference type="PROSITE" id="PS51193">
    <property type="entry name" value="HELICASE_ATP_BIND_2"/>
    <property type="match status" value="1"/>
</dbReference>
<evidence type="ECO:0000256" key="3">
    <source>
        <dbReference type="ARBA" id="ARBA00022723"/>
    </source>
</evidence>
<keyword evidence="7" id="KW-0347">Helicase</keyword>
<evidence type="ECO:0000256" key="5">
    <source>
        <dbReference type="ARBA" id="ARBA00022763"/>
    </source>
</evidence>
<dbReference type="GO" id="GO:0003678">
    <property type="term" value="F:DNA helicase activity"/>
    <property type="evidence" value="ECO:0007669"/>
    <property type="project" value="InterPro"/>
</dbReference>
<feature type="compositionally biased region" description="Basic and acidic residues" evidence="18">
    <location>
        <begin position="1095"/>
        <end position="1104"/>
    </location>
</feature>
<keyword evidence="17" id="KW-0863">Zinc-finger</keyword>
<sequence length="1406" mass="151984">MPVSTLPSSDSCPALCVLSGTGKTLCLICAALAVLEEEKIQKGGNGVKPSGEPAIVLGGGGTGFGVKQMGRVIYASRTHSQLKQVVKELRATKYVRERGFRCTVVGSREHLCVNEKLANLSGSQKDAGCRKLLEQRRAGFCPFFGVREVQQESHVVLVPYNYLFDPSARRALRLDEMLSDAIVVVDEAHNIERVCEEAASFDVTTDEIDQMHRELTDVVNAYVTSMSIGGGEAGEGEGGSSMLSESLQKWNPTILTNATHLLNTINNLRQHLESIALNRPSHEWRSKYLLLEDGARMLDLFKEAGFTFYPEQARIITDASEFLASGPESIDVPAGGGESLHGGTESGWKRSTATKGKYLEKLAKIIKQVSSPFVSDDPLAFRPVIQEAQREAQISSSLQRDDEEIEVSTRRRNNQGTYRILSLWCFSAAAAVSQVLSKKTRSLILTSGTLAPLGAFSAQLCSSKDADMFPVTLQNPHVIREDQLWAGVISRGPTKKILTSTFQNREQETYLDDLGRVVFSILKTVPGGVLLVFASYIQMKICQDRWKATRLWEAMGKQKTLFQEPQNSKQLANTLSAFKNEVETHTRAVLKGAQTVPSGAALLAVCRGKVSEGVDFSDSACRAVVVLGQPLPNAMDPRVHLKREYMDRRSGELKRMVGNGRVREEQRSAVLARADVDGQKWYAQQASRAVNQAIGRVIRHRDDFGAIILCDARFAHPNVQRDLSRWIFGSLRPEFLECKDAIEDLDCFFKNVPKDLKDKERDKLLSISIEGEEGNSFSSSGLPQGYLESSGLSWGQAERGRVMKAPSGPFTATQGVQRDVGGGRERVQRIGAPLVREGLPVSAPSLNHLRQPQPAAPTRPHTTNTDVSKQKAKATKKKHTVVEFERPSQSQQQQHKSKTSSQQSKGSSGASGGLRGALGGGLRGALGGGVSQAPGTAFASSTGYGFFNRNRVAVPPQADPQDQMLPSHHFPQQRQQQQQQGRLGNSSRRGAHSSGQAPSGSWEERHLAASGYPPSGRREDPRGRGGRTGDEGTSRGGQAACAEREGARYGSSSSSRERPAEPAEREGVGRDDVTDAPPPSSSSSSHAGVPPGSRDGVDISEPHSHFQYSEKPIESEDHQEHEDRSEVDGGTSRRPIASPIDASLQPQPVAAVGTAAAACSSRAPQTPFGGVPEETAANDANTAWDVNDMSGLFGDFGAPWWTDAQEQAGVSGGDPAGPSFGSSAPGGQGGFATSGVANRFVSPAVPAESSGASSSYLNERGGHLLNGGVPSSTGRLGMRNDFADVEEISEDEDEESQREREEKKREAGDDGQAQGDSAKRARIRGDGVGERGSTDVSPVPSSDSCPICCTAVVEGAELLESMKCKHRACRVCWDRILSERLLCPFCKQRARRDYLIEVVEVDCDLD</sequence>
<dbReference type="PANTHER" id="PTHR11472:SF34">
    <property type="entry name" value="REGULATOR OF TELOMERE ELONGATION HELICASE 1"/>
    <property type="match status" value="1"/>
</dbReference>
<evidence type="ECO:0000256" key="8">
    <source>
        <dbReference type="ARBA" id="ARBA00022840"/>
    </source>
</evidence>
<dbReference type="GO" id="GO:0016818">
    <property type="term" value="F:hydrolase activity, acting on acid anhydrides, in phosphorus-containing anhydrides"/>
    <property type="evidence" value="ECO:0007669"/>
    <property type="project" value="InterPro"/>
</dbReference>
<feature type="domain" description="RING-type" evidence="19">
    <location>
        <begin position="1345"/>
        <end position="1387"/>
    </location>
</feature>
<dbReference type="GO" id="GO:0005634">
    <property type="term" value="C:nucleus"/>
    <property type="evidence" value="ECO:0007669"/>
    <property type="project" value="UniProtKB-SubCell"/>
</dbReference>
<feature type="compositionally biased region" description="Basic and acidic residues" evidence="18">
    <location>
        <begin position="1055"/>
        <end position="1073"/>
    </location>
</feature>
<dbReference type="GO" id="GO:0045910">
    <property type="term" value="P:negative regulation of DNA recombination"/>
    <property type="evidence" value="ECO:0007669"/>
    <property type="project" value="TreeGrafter"/>
</dbReference>
<evidence type="ECO:0000256" key="6">
    <source>
        <dbReference type="ARBA" id="ARBA00022801"/>
    </source>
</evidence>
<keyword evidence="8" id="KW-0067">ATP-binding</keyword>
<dbReference type="GO" id="GO:0010569">
    <property type="term" value="P:regulation of double-strand break repair via homologous recombination"/>
    <property type="evidence" value="ECO:0007669"/>
    <property type="project" value="TreeGrafter"/>
</dbReference>
<dbReference type="VEuPathDB" id="CryptoDB:Cvel_13557"/>
<feature type="region of interest" description="Disordered" evidence="18">
    <location>
        <begin position="1285"/>
        <end position="1343"/>
    </location>
</feature>
<dbReference type="Gene3D" id="3.40.50.300">
    <property type="entry name" value="P-loop containing nucleotide triphosphate hydrolases"/>
    <property type="match status" value="2"/>
</dbReference>
<keyword evidence="10" id="KW-0411">Iron-sulfur</keyword>
<feature type="compositionally biased region" description="Basic residues" evidence="18">
    <location>
        <begin position="870"/>
        <end position="879"/>
    </location>
</feature>
<keyword evidence="17" id="KW-0862">Zinc</keyword>
<protein>
    <recommendedName>
        <fullName evidence="16">Regulator of telomere elongation helicase 1 homolog</fullName>
    </recommendedName>
</protein>
<keyword evidence="14" id="KW-0539">Nucleus</keyword>
<keyword evidence="9" id="KW-0408">Iron</keyword>
<dbReference type="GO" id="GO:0090657">
    <property type="term" value="P:telomeric loop disassembly"/>
    <property type="evidence" value="ECO:0007669"/>
    <property type="project" value="TreeGrafter"/>
</dbReference>
<feature type="domain" description="Helicase ATP-binding" evidence="20">
    <location>
        <begin position="1"/>
        <end position="272"/>
    </location>
</feature>
<comment type="subcellular location">
    <subcellularLocation>
        <location evidence="1">Nucleus</location>
    </subcellularLocation>
</comment>
<dbReference type="InterPro" id="IPR045028">
    <property type="entry name" value="DinG/Rad3-like"/>
</dbReference>
<feature type="compositionally biased region" description="Acidic residues" evidence="18">
    <location>
        <begin position="1285"/>
        <end position="1296"/>
    </location>
</feature>
<dbReference type="GO" id="GO:0051539">
    <property type="term" value="F:4 iron, 4 sulfur cluster binding"/>
    <property type="evidence" value="ECO:0007669"/>
    <property type="project" value="UniProtKB-KW"/>
</dbReference>
<feature type="region of interest" description="Disordered" evidence="18">
    <location>
        <begin position="1197"/>
        <end position="1234"/>
    </location>
</feature>
<feature type="region of interest" description="Disordered" evidence="18">
    <location>
        <begin position="843"/>
        <end position="917"/>
    </location>
</feature>
<proteinExistence type="predicted"/>
<dbReference type="SMART" id="SM00488">
    <property type="entry name" value="DEXDc2"/>
    <property type="match status" value="1"/>
</dbReference>
<feature type="compositionally biased region" description="Basic and acidic residues" evidence="18">
    <location>
        <begin position="1016"/>
        <end position="1033"/>
    </location>
</feature>
<dbReference type="GO" id="GO:0008270">
    <property type="term" value="F:zinc ion binding"/>
    <property type="evidence" value="ECO:0007669"/>
    <property type="project" value="UniProtKB-KW"/>
</dbReference>
<name>A0A0G4IE49_9ALVE</name>
<keyword evidence="13" id="KW-0413">Isomerase</keyword>
<keyword evidence="3" id="KW-0479">Metal-binding</keyword>
<dbReference type="InterPro" id="IPR013083">
    <property type="entry name" value="Znf_RING/FYVE/PHD"/>
</dbReference>
<evidence type="ECO:0000256" key="7">
    <source>
        <dbReference type="ARBA" id="ARBA00022806"/>
    </source>
</evidence>
<evidence type="ECO:0000256" key="10">
    <source>
        <dbReference type="ARBA" id="ARBA00023014"/>
    </source>
</evidence>
<feature type="compositionally biased region" description="Low complexity" evidence="18">
    <location>
        <begin position="888"/>
        <end position="908"/>
    </location>
</feature>
<gene>
    <name evidence="21" type="ORF">Cvel_13557</name>
</gene>
<dbReference type="InterPro" id="IPR010614">
    <property type="entry name" value="RAD3-like_helicase_DEAD"/>
</dbReference>
<feature type="compositionally biased region" description="Low complexity" evidence="18">
    <location>
        <begin position="1147"/>
        <end position="1166"/>
    </location>
</feature>
<dbReference type="SUPFAM" id="SSF57850">
    <property type="entry name" value="RING/U-box"/>
    <property type="match status" value="1"/>
</dbReference>
<feature type="region of interest" description="Disordered" evidence="18">
    <location>
        <begin position="952"/>
        <end position="1183"/>
    </location>
</feature>
<feature type="compositionally biased region" description="Polar residues" evidence="18">
    <location>
        <begin position="981"/>
        <end position="999"/>
    </location>
</feature>
<dbReference type="InterPro" id="IPR001841">
    <property type="entry name" value="Znf_RING"/>
</dbReference>
<keyword evidence="2" id="KW-0004">4Fe-4S</keyword>